<dbReference type="Proteomes" id="UP000055024">
    <property type="component" value="Unassembled WGS sequence"/>
</dbReference>
<sequence length="39" mass="4621">MTISRKGVRWAPRHHSRVKTFHLLPSQCMPENPVLHLQM</sequence>
<gene>
    <name evidence="1" type="ORF">T11_18097</name>
</gene>
<evidence type="ECO:0000313" key="1">
    <source>
        <dbReference type="EMBL" id="KRY94158.1"/>
    </source>
</evidence>
<comment type="caution">
    <text evidence="1">The sequence shown here is derived from an EMBL/GenBank/DDBJ whole genome shotgun (WGS) entry which is preliminary data.</text>
</comment>
<keyword evidence="2" id="KW-1185">Reference proteome</keyword>
<dbReference type="AlphaFoldDB" id="A0A0V1G7C5"/>
<reference evidence="1 2" key="1">
    <citation type="submission" date="2015-01" db="EMBL/GenBank/DDBJ databases">
        <title>Evolution of Trichinella species and genotypes.</title>
        <authorList>
            <person name="Korhonen P.K."/>
            <person name="Edoardo P."/>
            <person name="Giuseppe L.R."/>
            <person name="Gasser R.B."/>
        </authorList>
    </citation>
    <scope>NUCLEOTIDE SEQUENCE [LARGE SCALE GENOMIC DNA]</scope>
    <source>
        <strain evidence="1">ISS1029</strain>
    </source>
</reference>
<evidence type="ECO:0000313" key="2">
    <source>
        <dbReference type="Proteomes" id="UP000055024"/>
    </source>
</evidence>
<proteinExistence type="predicted"/>
<name>A0A0V1G7C5_9BILA</name>
<accession>A0A0V1G7C5</accession>
<organism evidence="1 2">
    <name type="scientific">Trichinella zimbabwensis</name>
    <dbReference type="NCBI Taxonomy" id="268475"/>
    <lineage>
        <taxon>Eukaryota</taxon>
        <taxon>Metazoa</taxon>
        <taxon>Ecdysozoa</taxon>
        <taxon>Nematoda</taxon>
        <taxon>Enoplea</taxon>
        <taxon>Dorylaimia</taxon>
        <taxon>Trichinellida</taxon>
        <taxon>Trichinellidae</taxon>
        <taxon>Trichinella</taxon>
    </lineage>
</organism>
<protein>
    <submittedName>
        <fullName evidence="1">Uncharacterized protein</fullName>
    </submittedName>
</protein>
<dbReference type="EMBL" id="JYDP01005478">
    <property type="protein sequence ID" value="KRY94158.1"/>
    <property type="molecule type" value="Genomic_DNA"/>
</dbReference>